<dbReference type="SUPFAM" id="SSF56935">
    <property type="entry name" value="Porins"/>
    <property type="match status" value="1"/>
</dbReference>
<dbReference type="InterPro" id="IPR036942">
    <property type="entry name" value="Beta-barrel_TonB_sf"/>
</dbReference>
<evidence type="ECO:0000259" key="11">
    <source>
        <dbReference type="Pfam" id="PF00593"/>
    </source>
</evidence>
<comment type="caution">
    <text evidence="13">The sequence shown here is derived from an EMBL/GenBank/DDBJ whole genome shotgun (WGS) entry which is preliminary data.</text>
</comment>
<evidence type="ECO:0000256" key="5">
    <source>
        <dbReference type="ARBA" id="ARBA00023077"/>
    </source>
</evidence>
<dbReference type="EMBL" id="JAPJDZ010000046">
    <property type="protein sequence ID" value="MDP5137348.1"/>
    <property type="molecule type" value="Genomic_DNA"/>
</dbReference>
<dbReference type="InterPro" id="IPR037066">
    <property type="entry name" value="Plug_dom_sf"/>
</dbReference>
<keyword evidence="5 9" id="KW-0798">TonB box</keyword>
<evidence type="ECO:0000256" key="10">
    <source>
        <dbReference type="SAM" id="SignalP"/>
    </source>
</evidence>
<comment type="subcellular location">
    <subcellularLocation>
        <location evidence="1 8">Cell outer membrane</location>
        <topology evidence="1 8">Multi-pass membrane protein</topology>
    </subcellularLocation>
</comment>
<keyword evidence="6 8" id="KW-0472">Membrane</keyword>
<dbReference type="Proteomes" id="UP001231109">
    <property type="component" value="Unassembled WGS sequence"/>
</dbReference>
<keyword evidence="14" id="KW-1185">Reference proteome</keyword>
<evidence type="ECO:0000259" key="12">
    <source>
        <dbReference type="Pfam" id="PF07715"/>
    </source>
</evidence>
<dbReference type="Gene3D" id="2.170.130.10">
    <property type="entry name" value="TonB-dependent receptor, plug domain"/>
    <property type="match status" value="1"/>
</dbReference>
<feature type="domain" description="TonB-dependent receptor plug" evidence="12">
    <location>
        <begin position="62"/>
        <end position="182"/>
    </location>
</feature>
<dbReference type="InterPro" id="IPR000531">
    <property type="entry name" value="Beta-barrel_TonB"/>
</dbReference>
<keyword evidence="3 8" id="KW-1134">Transmembrane beta strand</keyword>
<reference evidence="13 14" key="1">
    <citation type="submission" date="2022-11" db="EMBL/GenBank/DDBJ databases">
        <title>Viruses from the air-sea interface of a natural surface slick.</title>
        <authorList>
            <person name="Rahlff J."/>
            <person name="Holmfeldt K."/>
        </authorList>
    </citation>
    <scope>NUCLEOTIDE SEQUENCE [LARGE SCALE GENOMIC DNA]</scope>
    <source>
        <strain evidence="13 14">SMS4</strain>
    </source>
</reference>
<evidence type="ECO:0000313" key="14">
    <source>
        <dbReference type="Proteomes" id="UP001231109"/>
    </source>
</evidence>
<dbReference type="Gene3D" id="2.40.170.20">
    <property type="entry name" value="TonB-dependent receptor, beta-barrel domain"/>
    <property type="match status" value="1"/>
</dbReference>
<evidence type="ECO:0000256" key="7">
    <source>
        <dbReference type="ARBA" id="ARBA00023237"/>
    </source>
</evidence>
<dbReference type="PANTHER" id="PTHR47234">
    <property type="match status" value="1"/>
</dbReference>
<evidence type="ECO:0000256" key="1">
    <source>
        <dbReference type="ARBA" id="ARBA00004571"/>
    </source>
</evidence>
<feature type="signal peptide" evidence="10">
    <location>
        <begin position="1"/>
        <end position="31"/>
    </location>
</feature>
<dbReference type="RefSeq" id="WP_305976711.1">
    <property type="nucleotide sequence ID" value="NZ_JAPJDZ010000046.1"/>
</dbReference>
<organism evidence="13 14">
    <name type="scientific">Rheinheimera baltica</name>
    <dbReference type="NCBI Taxonomy" id="67576"/>
    <lineage>
        <taxon>Bacteria</taxon>
        <taxon>Pseudomonadati</taxon>
        <taxon>Pseudomonadota</taxon>
        <taxon>Gammaproteobacteria</taxon>
        <taxon>Chromatiales</taxon>
        <taxon>Chromatiaceae</taxon>
        <taxon>Rheinheimera</taxon>
    </lineage>
</organism>
<protein>
    <submittedName>
        <fullName evidence="13">TonB-dependent receptor</fullName>
    </submittedName>
</protein>
<evidence type="ECO:0000256" key="6">
    <source>
        <dbReference type="ARBA" id="ARBA00023136"/>
    </source>
</evidence>
<keyword evidence="7 8" id="KW-0998">Cell outer membrane</keyword>
<name>A0ABT9I1S9_9GAMM</name>
<dbReference type="InterPro" id="IPR012910">
    <property type="entry name" value="Plug_dom"/>
</dbReference>
<dbReference type="InterPro" id="IPR039426">
    <property type="entry name" value="TonB-dep_rcpt-like"/>
</dbReference>
<keyword evidence="10" id="KW-0732">Signal</keyword>
<feature type="domain" description="TonB-dependent receptor-like beta-barrel" evidence="11">
    <location>
        <begin position="431"/>
        <end position="823"/>
    </location>
</feature>
<keyword evidence="2 8" id="KW-0813">Transport</keyword>
<dbReference type="Pfam" id="PF00593">
    <property type="entry name" value="TonB_dep_Rec_b-barrel"/>
    <property type="match status" value="1"/>
</dbReference>
<feature type="chain" id="PRO_5046194829" evidence="10">
    <location>
        <begin position="32"/>
        <end position="868"/>
    </location>
</feature>
<keyword evidence="4 8" id="KW-0812">Transmembrane</keyword>
<evidence type="ECO:0000256" key="9">
    <source>
        <dbReference type="RuleBase" id="RU003357"/>
    </source>
</evidence>
<comment type="similarity">
    <text evidence="8 9">Belongs to the TonB-dependent receptor family.</text>
</comment>
<sequence>MKIHNNYNPVARSVKFALAASLCISASVAVAQEQQTADATKEKAVEKIAVVGSRSAPRSIGDSPVPIDIIGGEELSKNGSTDMLNLITTTVPSLNVHSNPISDAATLVRPMNLRGLSADSTLILTNGKRRHKSSVIAFLGGGINDGAQGADVSVIPGIALKQVEILRDGAAAQYGSDAIAGVINFVLKNADQGGSFEVKHGEYYEGDGTSTEFAGNIGMPLTDNGFVNASFQYKNVDPTSRSEQRPDAQAFADGGNPNIAPIAQVWGSPEISDDLTIFINSGLDLGNGREAYLFGNYSERDVTGGFYYRNPYNRGGVFSNDGGETLLIGNTDLAAGACPTIGLKDGSGSNLPFDAVNSAVGALPSNCFTFFSMFPGGFTPTFGGNVTDTSITAGTKGAFKSGMLEDILYDFSGSVGRNESSYMMTNTINASLGLDSPTEFNPGKYIQLEKNFTADFVKFVPAGLYEDLTVAFGAQWTEETFEVVAGDSASFEVGQFVDQGFSIGSNGFPGFKPEDAGVSSRRNYAFYTDIEAEMTEALLMGFALRFEDYDTFGSTLNYKLTAQYRLTDDWAVRGSHSTGFRAPTVGQANVSNVQTNLESGLLVDSALLPPTNPVSIELGGSELQPEESTSFAAGVVYSGGDIFMTLDYYRIDVDDRISQSSKINLTDANREALKAAGVKNVDSIQQVSFFTNDFDTKTQGIDFVASYSTYLLEGRSSFNFAYNWNDTSVKSATAITGLDKVSRLENDLPNHRATLTWNQSYDDWSVFVRTNYFGEYQGVHVDWVGTPSEPGTEVNAKAKVTFDAEFSYFINDEFVVSLGAQNIFDTKPERLNLSAVGEPNNAFGGKYYETSPMGINGGYYYLKGTYKF</sequence>
<evidence type="ECO:0000256" key="4">
    <source>
        <dbReference type="ARBA" id="ARBA00022692"/>
    </source>
</evidence>
<evidence type="ECO:0000256" key="3">
    <source>
        <dbReference type="ARBA" id="ARBA00022452"/>
    </source>
</evidence>
<keyword evidence="13" id="KW-0675">Receptor</keyword>
<evidence type="ECO:0000256" key="2">
    <source>
        <dbReference type="ARBA" id="ARBA00022448"/>
    </source>
</evidence>
<dbReference type="PROSITE" id="PS52016">
    <property type="entry name" value="TONB_DEPENDENT_REC_3"/>
    <property type="match status" value="1"/>
</dbReference>
<dbReference type="PANTHER" id="PTHR47234:SF3">
    <property type="entry name" value="SECRETIN_TONB SHORT N-TERMINAL DOMAIN-CONTAINING PROTEIN"/>
    <property type="match status" value="1"/>
</dbReference>
<evidence type="ECO:0000256" key="8">
    <source>
        <dbReference type="PROSITE-ProRule" id="PRU01360"/>
    </source>
</evidence>
<gene>
    <name evidence="13" type="ORF">ORJ04_15435</name>
</gene>
<dbReference type="Pfam" id="PF07715">
    <property type="entry name" value="Plug"/>
    <property type="match status" value="1"/>
</dbReference>
<accession>A0ABT9I1S9</accession>
<proteinExistence type="inferred from homology"/>
<evidence type="ECO:0000313" key="13">
    <source>
        <dbReference type="EMBL" id="MDP5137348.1"/>
    </source>
</evidence>